<dbReference type="EMBL" id="MU267820">
    <property type="protein sequence ID" value="KAH7908470.1"/>
    <property type="molecule type" value="Genomic_DNA"/>
</dbReference>
<evidence type="ECO:0000313" key="2">
    <source>
        <dbReference type="Proteomes" id="UP000790377"/>
    </source>
</evidence>
<organism evidence="1 2">
    <name type="scientific">Hygrophoropsis aurantiaca</name>
    <dbReference type="NCBI Taxonomy" id="72124"/>
    <lineage>
        <taxon>Eukaryota</taxon>
        <taxon>Fungi</taxon>
        <taxon>Dikarya</taxon>
        <taxon>Basidiomycota</taxon>
        <taxon>Agaricomycotina</taxon>
        <taxon>Agaricomycetes</taxon>
        <taxon>Agaricomycetidae</taxon>
        <taxon>Boletales</taxon>
        <taxon>Coniophorineae</taxon>
        <taxon>Hygrophoropsidaceae</taxon>
        <taxon>Hygrophoropsis</taxon>
    </lineage>
</organism>
<name>A0ACB8A607_9AGAM</name>
<proteinExistence type="predicted"/>
<dbReference type="Proteomes" id="UP000790377">
    <property type="component" value="Unassembled WGS sequence"/>
</dbReference>
<gene>
    <name evidence="1" type="ORF">BJ138DRAFT_352435</name>
</gene>
<reference evidence="1" key="1">
    <citation type="journal article" date="2021" name="New Phytol.">
        <title>Evolutionary innovations through gain and loss of genes in the ectomycorrhizal Boletales.</title>
        <authorList>
            <person name="Wu G."/>
            <person name="Miyauchi S."/>
            <person name="Morin E."/>
            <person name="Kuo A."/>
            <person name="Drula E."/>
            <person name="Varga T."/>
            <person name="Kohler A."/>
            <person name="Feng B."/>
            <person name="Cao Y."/>
            <person name="Lipzen A."/>
            <person name="Daum C."/>
            <person name="Hundley H."/>
            <person name="Pangilinan J."/>
            <person name="Johnson J."/>
            <person name="Barry K."/>
            <person name="LaButti K."/>
            <person name="Ng V."/>
            <person name="Ahrendt S."/>
            <person name="Min B."/>
            <person name="Choi I.G."/>
            <person name="Park H."/>
            <person name="Plett J.M."/>
            <person name="Magnuson J."/>
            <person name="Spatafora J.W."/>
            <person name="Nagy L.G."/>
            <person name="Henrissat B."/>
            <person name="Grigoriev I.V."/>
            <person name="Yang Z.L."/>
            <person name="Xu J."/>
            <person name="Martin F.M."/>
        </authorList>
    </citation>
    <scope>NUCLEOTIDE SEQUENCE</scope>
    <source>
        <strain evidence="1">ATCC 28755</strain>
    </source>
</reference>
<keyword evidence="2" id="KW-1185">Reference proteome</keyword>
<protein>
    <submittedName>
        <fullName evidence="1">Uncharacterized protein</fullName>
    </submittedName>
</protein>
<accession>A0ACB8A607</accession>
<evidence type="ECO:0000313" key="1">
    <source>
        <dbReference type="EMBL" id="KAH7908470.1"/>
    </source>
</evidence>
<sequence>MSKDAVNSLPVHRLDHTRRTTRRFKPALALILFGVLYFSAELYSLVSNPRASVKLPLHAQEIVAKCQALSLKPGPPVAFDKRSVSDRFQSGTKPVLIRNASIWTGQLNGREVAKGDLFLEQGLIKAVGFVDPSLLERYESEDVTVVDAEGAWVSPGIIDVHSHIAVGSSPSLAGANDGNSRKGLALPWLRSLDGLNTHDESYALSISGGVTTSLILPGSADAIGGQAFAIKLRPTSERSSSSLLVEPPFGLNGSDVDHSVPPRWRHMKHACGENPSRSYGGTRMDTVWAYRQAYDKARQIKDKQDEYCAKALTGEWQDLGSFPDELQWEALVDILRGKVKVQTHCYEAVDFDAFVRLSNEFQFPVAAFHHAHEAYLVPEVLKRAYEHPPAIAMFAAFSRYKREAYRHSEFAPRILNDNDLKVVMKSDHPAIQSRYLLHEAQQAHYYGLPENVALASVTSNAAEVLGLDHRIGYLKPGYDADLVIWDSHPLALGATPKQVYIDGIPQLESSYTSFKPDSQAPPTTPNFDQETESTVKYEGLPPLQAAQTIAGRVVFRNVSSMWTRDVDGVNMRFQTQSDEDEGIVVVDGGMIICSGYASCSSHISNREGRTINLQGGSLAPALVSAGSSIGLQEIAMERSTSDGLVFDALEDNIPEILGGEGSIIRAVDGLQFQTRDALLAYRAGVTTSITSPISDGLLGGLSTHISLSSKHKLEHDAVLQEVTAVHVAVGHSVNGASISTQIAALRNLLLGPRQGERGQWFKAVYKGEIPLVIEAKNADVIATLLTLKKEVEAASGVQMKMTLIRAAEAHLLAKEIAAANVGVIVTPPRSFPYSWEGRRILHGPPVTADSLVTVLASHNITVGIGPQGVEEENPMAAWAVRNLRWDAAWVSLDSQGAISKSDALAMASSNIEQLLGVQSDPAYGDLVATSGGELLSFEGKVVAVISSRRGSVDII</sequence>
<comment type="caution">
    <text evidence="1">The sequence shown here is derived from an EMBL/GenBank/DDBJ whole genome shotgun (WGS) entry which is preliminary data.</text>
</comment>